<sequence length="238" mass="27839">MYQTNLNEVIKNVETLLRSSITLKEISESTGISESVLKKLSSGDREVSNAKFEVINQLYQFYLENQNKIFKDRFYMEELSRVNLPKNIRNFIKDLSNAIDQVNNNEQEMLYEVRTIYIKDKKGNIKEKGKCIAVDENLALNLDVNTGLAKDPYDLKINTEISDIVDELKHVKIIFDELGLENALKQIKYDGGKIKLSKEKRHIMVYPKGTSLYEYNRFDYIGAFERMFFSLEYNQEKN</sequence>
<dbReference type="AlphaFoldDB" id="D2J7C7"/>
<geneLocation type="plasmid" evidence="3">
    <name>pWBG748</name>
</geneLocation>
<organism evidence="1">
    <name type="scientific">Staphylococcus aureus</name>
    <dbReference type="NCBI Taxonomy" id="1280"/>
    <lineage>
        <taxon>Bacteria</taxon>
        <taxon>Bacillati</taxon>
        <taxon>Bacillota</taxon>
        <taxon>Bacilli</taxon>
        <taxon>Bacillales</taxon>
        <taxon>Staphylococcaceae</taxon>
        <taxon>Staphylococcus</taxon>
    </lineage>
</organism>
<protein>
    <submittedName>
        <fullName evidence="1">Uncharacterized protein</fullName>
    </submittedName>
</protein>
<gene>
    <name evidence="1" type="ORF">SAP028A_025</name>
    <name evidence="3" type="ORF">SAP030A_011</name>
    <name evidence="2" type="ORF">SAP031A_024</name>
</gene>
<accession>D2J7C7</accession>
<dbReference type="InterPro" id="IPR010982">
    <property type="entry name" value="Lambda_DNA-bd_dom_sf"/>
</dbReference>
<dbReference type="SUPFAM" id="SSF47413">
    <property type="entry name" value="lambda repressor-like DNA-binding domains"/>
    <property type="match status" value="1"/>
</dbReference>
<geneLocation type="plasmid" evidence="2">
    <name>pWBG749</name>
</geneLocation>
<dbReference type="GO" id="GO:0003677">
    <property type="term" value="F:DNA binding"/>
    <property type="evidence" value="ECO:0007669"/>
    <property type="project" value="InterPro"/>
</dbReference>
<evidence type="ECO:0000313" key="3">
    <source>
        <dbReference type="EMBL" id="ACZ66207.1"/>
    </source>
</evidence>
<dbReference type="PATRIC" id="fig|1280.4347.peg.4"/>
<geneLocation type="plasmid" evidence="1">
    <name>pWBG745</name>
</geneLocation>
<dbReference type="EMBL" id="GQ915265">
    <property type="protein sequence ID" value="ACZ66207.1"/>
    <property type="molecule type" value="Genomic_DNA"/>
</dbReference>
<reference evidence="1" key="1">
    <citation type="submission" date="2009-08" db="EMBL/GenBank/DDBJ databases">
        <authorList>
            <person name="Gill J."/>
            <person name="Borman J."/>
            <person name="Shetty J."/>
            <person name="Hostetler J."/>
            <person name="Durkin S."/>
            <person name="Montgomery B."/>
        </authorList>
    </citation>
    <scope>NUCLEOTIDE SEQUENCE</scope>
    <source>
        <strain evidence="1">WB43S</strain>
        <strain evidence="2">WBG8381</strain>
        <plasmid evidence="1">pWBG745</plasmid>
        <plasmid evidence="3">pWBG748</plasmid>
        <plasmid evidence="2">pWBG749</plasmid>
    </source>
</reference>
<evidence type="ECO:0000313" key="2">
    <source>
        <dbReference type="EMBL" id="ACZ58766.1"/>
    </source>
</evidence>
<name>D2J7C7_STAAU</name>
<proteinExistence type="predicted"/>
<dbReference type="RefSeq" id="WP_001632005.1">
    <property type="nucleotide sequence ID" value="NC_013325.1"/>
</dbReference>
<evidence type="ECO:0000313" key="1">
    <source>
        <dbReference type="EMBL" id="ACZ58676.1"/>
    </source>
</evidence>
<dbReference type="Gene3D" id="1.10.260.40">
    <property type="entry name" value="lambda repressor-like DNA-binding domains"/>
    <property type="match status" value="1"/>
</dbReference>
<reference evidence="1" key="2">
    <citation type="submission" date="2009-12" db="EMBL/GenBank/DDBJ databases">
        <authorList>
            <person name="Summers A.O."/>
            <person name="Shearer J."/>
            <person name="Wireman J."/>
        </authorList>
    </citation>
    <scope>NUCLEOTIDE SEQUENCE</scope>
    <source>
        <strain evidence="1">WB43S</strain>
        <strain evidence="2">WBG8381</strain>
        <plasmid evidence="1">pWBG745</plasmid>
        <plasmid evidence="3">pWBG748</plasmid>
        <plasmid evidence="2">pWBG749</plasmid>
    </source>
</reference>
<dbReference type="EMBL" id="GQ900391">
    <property type="protein sequence ID" value="ACZ58766.1"/>
    <property type="molecule type" value="Genomic_DNA"/>
</dbReference>
<dbReference type="EMBL" id="GQ900389">
    <property type="protein sequence ID" value="ACZ58676.1"/>
    <property type="molecule type" value="Genomic_DNA"/>
</dbReference>
<keyword evidence="1" id="KW-0614">Plasmid</keyword>